<dbReference type="AlphaFoldDB" id="A0A9P6E9U0"/>
<accession>A0A9P6E9U0</accession>
<evidence type="ECO:0000313" key="3">
    <source>
        <dbReference type="Proteomes" id="UP000807306"/>
    </source>
</evidence>
<proteinExistence type="predicted"/>
<feature type="compositionally biased region" description="Basic and acidic residues" evidence="1">
    <location>
        <begin position="1"/>
        <end position="10"/>
    </location>
</feature>
<organism evidence="2 3">
    <name type="scientific">Crepidotus variabilis</name>
    <dbReference type="NCBI Taxonomy" id="179855"/>
    <lineage>
        <taxon>Eukaryota</taxon>
        <taxon>Fungi</taxon>
        <taxon>Dikarya</taxon>
        <taxon>Basidiomycota</taxon>
        <taxon>Agaricomycotina</taxon>
        <taxon>Agaricomycetes</taxon>
        <taxon>Agaricomycetidae</taxon>
        <taxon>Agaricales</taxon>
        <taxon>Agaricineae</taxon>
        <taxon>Crepidotaceae</taxon>
        <taxon>Crepidotus</taxon>
    </lineage>
</organism>
<protein>
    <submittedName>
        <fullName evidence="2">Uncharacterized protein</fullName>
    </submittedName>
</protein>
<evidence type="ECO:0000313" key="2">
    <source>
        <dbReference type="EMBL" id="KAF9525127.1"/>
    </source>
</evidence>
<keyword evidence="3" id="KW-1185">Reference proteome</keyword>
<reference evidence="2" key="1">
    <citation type="submission" date="2020-11" db="EMBL/GenBank/DDBJ databases">
        <authorList>
            <consortium name="DOE Joint Genome Institute"/>
            <person name="Ahrendt S."/>
            <person name="Riley R."/>
            <person name="Andreopoulos W."/>
            <person name="Labutti K."/>
            <person name="Pangilinan J."/>
            <person name="Ruiz-Duenas F.J."/>
            <person name="Barrasa J.M."/>
            <person name="Sanchez-Garcia M."/>
            <person name="Camarero S."/>
            <person name="Miyauchi S."/>
            <person name="Serrano A."/>
            <person name="Linde D."/>
            <person name="Babiker R."/>
            <person name="Drula E."/>
            <person name="Ayuso-Fernandez I."/>
            <person name="Pacheco R."/>
            <person name="Padilla G."/>
            <person name="Ferreira P."/>
            <person name="Barriuso J."/>
            <person name="Kellner H."/>
            <person name="Castanera R."/>
            <person name="Alfaro M."/>
            <person name="Ramirez L."/>
            <person name="Pisabarro A.G."/>
            <person name="Kuo A."/>
            <person name="Tritt A."/>
            <person name="Lipzen A."/>
            <person name="He G."/>
            <person name="Yan M."/>
            <person name="Ng V."/>
            <person name="Cullen D."/>
            <person name="Martin F."/>
            <person name="Rosso M.-N."/>
            <person name="Henrissat B."/>
            <person name="Hibbett D."/>
            <person name="Martinez A.T."/>
            <person name="Grigoriev I.V."/>
        </authorList>
    </citation>
    <scope>NUCLEOTIDE SEQUENCE</scope>
    <source>
        <strain evidence="2">CBS 506.95</strain>
    </source>
</reference>
<evidence type="ECO:0000256" key="1">
    <source>
        <dbReference type="SAM" id="MobiDB-lite"/>
    </source>
</evidence>
<comment type="caution">
    <text evidence="2">The sequence shown here is derived from an EMBL/GenBank/DDBJ whole genome shotgun (WGS) entry which is preliminary data.</text>
</comment>
<sequence>MPADREESSPKKFRSQPLNTRPILLRSVNQSPRIRQNLDAQAPPPEHNPNPFEGIEDVVQGQRRHKSDLALCPPVMVNQLFLDDPYNKCVYVGSGAGEDVGLKRDLWRLDLETLTWDKLTVR</sequence>
<feature type="region of interest" description="Disordered" evidence="1">
    <location>
        <begin position="1"/>
        <end position="54"/>
    </location>
</feature>
<name>A0A9P6E9U0_9AGAR</name>
<gene>
    <name evidence="2" type="ORF">CPB83DRAFT_860054</name>
</gene>
<dbReference type="EMBL" id="MU157888">
    <property type="protein sequence ID" value="KAF9525127.1"/>
    <property type="molecule type" value="Genomic_DNA"/>
</dbReference>
<dbReference type="Proteomes" id="UP000807306">
    <property type="component" value="Unassembled WGS sequence"/>
</dbReference>